<comment type="caution">
    <text evidence="1">The sequence shown here is derived from an EMBL/GenBank/DDBJ whole genome shotgun (WGS) entry which is preliminary data.</text>
</comment>
<dbReference type="RefSeq" id="WP_008698997.1">
    <property type="nucleotide sequence ID" value="NZ_ANOG01000543.1"/>
</dbReference>
<accession>M5RZC8</accession>
<keyword evidence="2" id="KW-1185">Reference proteome</keyword>
<organism evidence="1 2">
    <name type="scientific">Rhodopirellula maiorica SM1</name>
    <dbReference type="NCBI Taxonomy" id="1265738"/>
    <lineage>
        <taxon>Bacteria</taxon>
        <taxon>Pseudomonadati</taxon>
        <taxon>Planctomycetota</taxon>
        <taxon>Planctomycetia</taxon>
        <taxon>Pirellulales</taxon>
        <taxon>Pirellulaceae</taxon>
        <taxon>Novipirellula</taxon>
    </lineage>
</organism>
<dbReference type="EMBL" id="ANOG01000543">
    <property type="protein sequence ID" value="EMI19274.1"/>
    <property type="molecule type" value="Genomic_DNA"/>
</dbReference>
<evidence type="ECO:0000313" key="1">
    <source>
        <dbReference type="EMBL" id="EMI19274.1"/>
    </source>
</evidence>
<proteinExistence type="predicted"/>
<dbReference type="AlphaFoldDB" id="M5RZC8"/>
<name>M5RZC8_9BACT</name>
<dbReference type="Proteomes" id="UP000011991">
    <property type="component" value="Unassembled WGS sequence"/>
</dbReference>
<dbReference type="PATRIC" id="fig|1265738.3.peg.3819"/>
<protein>
    <submittedName>
        <fullName evidence="1">Uncharacterized protein</fullName>
    </submittedName>
</protein>
<evidence type="ECO:0000313" key="2">
    <source>
        <dbReference type="Proteomes" id="UP000011991"/>
    </source>
</evidence>
<reference evidence="1 2" key="1">
    <citation type="journal article" date="2013" name="Mar. Genomics">
        <title>Expression of sulfatases in Rhodopirellula baltica and the diversity of sulfatases in the genus Rhodopirellula.</title>
        <authorList>
            <person name="Wegner C.E."/>
            <person name="Richter-Heitmann T."/>
            <person name="Klindworth A."/>
            <person name="Klockow C."/>
            <person name="Richter M."/>
            <person name="Achstetter T."/>
            <person name="Glockner F.O."/>
            <person name="Harder J."/>
        </authorList>
    </citation>
    <scope>NUCLEOTIDE SEQUENCE [LARGE SCALE GENOMIC DNA]</scope>
    <source>
        <strain evidence="1 2">SM1</strain>
    </source>
</reference>
<sequence>MLKVSGVALLERSIADRSQEYRDYIQRTSAFIPWPPQSERST</sequence>
<gene>
    <name evidence="1" type="ORF">RMSM_03810</name>
</gene>